<gene>
    <name evidence="2" type="ORF">KK083_10015</name>
</gene>
<evidence type="ECO:0008006" key="4">
    <source>
        <dbReference type="Google" id="ProtNLM"/>
    </source>
</evidence>
<organism evidence="2 3">
    <name type="scientific">Chryseosolibacter histidini</name>
    <dbReference type="NCBI Taxonomy" id="2782349"/>
    <lineage>
        <taxon>Bacteria</taxon>
        <taxon>Pseudomonadati</taxon>
        <taxon>Bacteroidota</taxon>
        <taxon>Cytophagia</taxon>
        <taxon>Cytophagales</taxon>
        <taxon>Chryseotaleaceae</taxon>
        <taxon>Chryseosolibacter</taxon>
    </lineage>
</organism>
<accession>A0AAP2DJ12</accession>
<comment type="caution">
    <text evidence="2">The sequence shown here is derived from an EMBL/GenBank/DDBJ whole genome shotgun (WGS) entry which is preliminary data.</text>
</comment>
<evidence type="ECO:0000256" key="1">
    <source>
        <dbReference type="SAM" id="SignalP"/>
    </source>
</evidence>
<feature type="signal peptide" evidence="1">
    <location>
        <begin position="1"/>
        <end position="23"/>
    </location>
</feature>
<dbReference type="Proteomes" id="UP001319200">
    <property type="component" value="Unassembled WGS sequence"/>
</dbReference>
<sequence>MERIGIIASLMVVVAFSAYSQHAQGTLVAASVSGADRLSIVKNSISIPAWHEKSFWSVYEDYLGNVNEVSTQGYRSLETLAEADKNTNGAEAYELGQQMIKDRRNLLALRERYYTQIGAGFNGIIALQFLQAEALLDMMESCRIYEQTHWSDFRFHPKALNPSQFKKAKHNTIHAALTPSVEEASAFWEVYNRYEEECDALLGEDYSLISLYAGDPSDFTPAIAKRLGNDFLSVMQRELKLKEKYFVEMNQVVGPSLATRFLAWEDYYSLVSKMYAWAEQ</sequence>
<name>A0AAP2DJ12_9BACT</name>
<dbReference type="AlphaFoldDB" id="A0AAP2DJ12"/>
<keyword evidence="3" id="KW-1185">Reference proteome</keyword>
<feature type="chain" id="PRO_5042988765" description="DUF885 domain-containing protein" evidence="1">
    <location>
        <begin position="24"/>
        <end position="280"/>
    </location>
</feature>
<proteinExistence type="predicted"/>
<keyword evidence="1" id="KW-0732">Signal</keyword>
<reference evidence="2 3" key="1">
    <citation type="submission" date="2021-05" db="EMBL/GenBank/DDBJ databases">
        <title>A Polyphasic approach of four new species of the genus Ohtaekwangia: Ohtaekwangia histidinii sp. nov., Ohtaekwangia cretensis sp. nov., Ohtaekwangia indiensis sp. nov., Ohtaekwangia reichenbachii sp. nov. from diverse environment.</title>
        <authorList>
            <person name="Octaviana S."/>
        </authorList>
    </citation>
    <scope>NUCLEOTIDE SEQUENCE [LARGE SCALE GENOMIC DNA]</scope>
    <source>
        <strain evidence="2 3">PWU4</strain>
    </source>
</reference>
<dbReference type="EMBL" id="JAHESF010000008">
    <property type="protein sequence ID" value="MBT1697211.1"/>
    <property type="molecule type" value="Genomic_DNA"/>
</dbReference>
<protein>
    <recommendedName>
        <fullName evidence="4">DUF885 domain-containing protein</fullName>
    </recommendedName>
</protein>
<evidence type="ECO:0000313" key="2">
    <source>
        <dbReference type="EMBL" id="MBT1697211.1"/>
    </source>
</evidence>
<dbReference type="RefSeq" id="WP_254163033.1">
    <property type="nucleotide sequence ID" value="NZ_JAHESF010000008.1"/>
</dbReference>
<evidence type="ECO:0000313" key="3">
    <source>
        <dbReference type="Proteomes" id="UP001319200"/>
    </source>
</evidence>